<dbReference type="InterPro" id="IPR014710">
    <property type="entry name" value="RmlC-like_jellyroll"/>
</dbReference>
<sequence length="160" mass="17505">MKKIFPKTLSLIFLSIIVVNVQAQGLQAKKLGQIRPDSITWQSFAAFPPEVRLAVLIGNPITAGGYTVRVKVPAGVVLKPHRHPEDRIYTVISGVFYIGIGEKYDPAKLIAFAPGSVFVLPANTPHFHWAKSGEYVSQVSAIGPLGLEYVDPSDDPRKKK</sequence>
<protein>
    <submittedName>
        <fullName evidence="3">Cupin domain-containing protein</fullName>
    </submittedName>
</protein>
<evidence type="ECO:0000313" key="4">
    <source>
        <dbReference type="Proteomes" id="UP000199572"/>
    </source>
</evidence>
<feature type="signal peptide" evidence="1">
    <location>
        <begin position="1"/>
        <end position="23"/>
    </location>
</feature>
<evidence type="ECO:0000259" key="2">
    <source>
        <dbReference type="Pfam" id="PF12973"/>
    </source>
</evidence>
<dbReference type="InterPro" id="IPR011051">
    <property type="entry name" value="RmlC_Cupin_sf"/>
</dbReference>
<evidence type="ECO:0000313" key="3">
    <source>
        <dbReference type="EMBL" id="SER64458.1"/>
    </source>
</evidence>
<proteinExistence type="predicted"/>
<dbReference type="Pfam" id="PF12973">
    <property type="entry name" value="Cupin_7"/>
    <property type="match status" value="1"/>
</dbReference>
<keyword evidence="1" id="KW-0732">Signal</keyword>
<dbReference type="CDD" id="cd06989">
    <property type="entry name" value="cupin_DRT102"/>
    <property type="match status" value="1"/>
</dbReference>
<feature type="domain" description="ChrR-like cupin" evidence="2">
    <location>
        <begin position="34"/>
        <end position="98"/>
    </location>
</feature>
<name>A0A1H9QVI1_9SPHI</name>
<gene>
    <name evidence="3" type="ORF">SAMN04488023_1132</name>
</gene>
<dbReference type="Proteomes" id="UP000199572">
    <property type="component" value="Unassembled WGS sequence"/>
</dbReference>
<dbReference type="SUPFAM" id="SSF51182">
    <property type="entry name" value="RmlC-like cupins"/>
    <property type="match status" value="1"/>
</dbReference>
<reference evidence="4" key="1">
    <citation type="submission" date="2016-10" db="EMBL/GenBank/DDBJ databases">
        <authorList>
            <person name="Varghese N."/>
            <person name="Submissions S."/>
        </authorList>
    </citation>
    <scope>NUCLEOTIDE SEQUENCE [LARGE SCALE GENOMIC DNA]</scope>
    <source>
        <strain evidence="4">DSM 18610</strain>
    </source>
</reference>
<dbReference type="RefSeq" id="WP_139180177.1">
    <property type="nucleotide sequence ID" value="NZ_FOGG01000013.1"/>
</dbReference>
<keyword evidence="4" id="KW-1185">Reference proteome</keyword>
<dbReference type="STRING" id="390241.SAMN04488023_1132"/>
<dbReference type="OrthoDB" id="7506908at2"/>
<dbReference type="EMBL" id="FOGG01000013">
    <property type="protein sequence ID" value="SER64458.1"/>
    <property type="molecule type" value="Genomic_DNA"/>
</dbReference>
<feature type="chain" id="PRO_5011617406" evidence="1">
    <location>
        <begin position="24"/>
        <end position="160"/>
    </location>
</feature>
<dbReference type="Gene3D" id="2.60.120.10">
    <property type="entry name" value="Jelly Rolls"/>
    <property type="match status" value="1"/>
</dbReference>
<dbReference type="InterPro" id="IPR025979">
    <property type="entry name" value="ChrR-like_cupin_dom"/>
</dbReference>
<accession>A0A1H9QVI1</accession>
<organism evidence="3 4">
    <name type="scientific">Pedobacter rhizosphaerae</name>
    <dbReference type="NCBI Taxonomy" id="390241"/>
    <lineage>
        <taxon>Bacteria</taxon>
        <taxon>Pseudomonadati</taxon>
        <taxon>Bacteroidota</taxon>
        <taxon>Sphingobacteriia</taxon>
        <taxon>Sphingobacteriales</taxon>
        <taxon>Sphingobacteriaceae</taxon>
        <taxon>Pedobacter</taxon>
    </lineage>
</organism>
<evidence type="ECO:0000256" key="1">
    <source>
        <dbReference type="SAM" id="SignalP"/>
    </source>
</evidence>
<dbReference type="AlphaFoldDB" id="A0A1H9QVI1"/>